<sequence length="926" mass="106781">MPKLNDNQKLLFTQLIALVFIFIGFYFIDNTRKSSYETDIWHVVASEAIALVEVEHPSELLSVKDSSSFFNAVKGLGGGKQSDKVLSKFLILLDSAVQNPTLGVKGNVYFSLNSTGSQPTSWSFYIPTEERFYIDYFQQLKSLPNKRFNRKYKGVEVQEFELNGSLLSVAKIRNFIVASTDALWIEEAIRNDGERFYDEYYFQTLNQNFKEYNTSLADGVNVWIRSNAVVDWFESMNNLGVTHPFPSLMDYTFGLKLFECTEKKNEVSIKAHNTLDPNSFLSYVDQTLSSSKDLAHRLMTDDIAFYERWNVNDVDGFIKSSQAYSIKNNPTFLQQKNKLFDTNGIDPTLITHHLKGDFVKAIVPSVTGRDWSNIYFFQVNDQIGIDKDLIDLKRAYEKSNQQKAEIIGRNGFSILRLKVNNLTGMVFGQKFDANSEATYLVRVDKFLVVATDLPILSKWLNDWLIKRRWSKQKRFQELVTKLNSLQSKASFVMNTTASWSSMMNSFSKPYQKYLTRYRQLLLSLNFQVWSYNNKEFEWTALFSGDLKEGKTKSTELLFSRETGVDLKYPPFLFNNEMGNPEGFALIDKENILEAYNFTGDTVFYQEFDSLLSSKPELIWDTEHKASLFVSQNNKVLHLNREAQYFNDFPVQLPDVSQIEYLKWLPWHADGSKEFYQNTEGVVLAVDTLGNIYGIDLDGQLKGKWQPVNTLHRLCMPPFVFESNAKKYVITLSSEGKLILFDHKGNYMKGFPKLFKKKVSPKLFVEEDATLGDTKIAFISKIGQIVELNAEGEVLKNEMLGDRASNRRFQLLIDEARNRNYLILNQRYGHLQVMNSGGQQLFTKQFKENSLVIGQYFDFGVDAEIVVITFPKEQKAYLFYSNGQPFISSPISNDKEVEIIYKPELQQFILVSSVDNKTEIRTIDRRN</sequence>
<reference evidence="2 3" key="1">
    <citation type="submission" date="2021-05" db="EMBL/GenBank/DDBJ databases">
        <title>Comparative genomic studies on the polysaccharide-degrading batcterial strains of the Flammeovirga genus.</title>
        <authorList>
            <person name="Zewei F."/>
            <person name="Zheng Z."/>
            <person name="Yu L."/>
            <person name="Ruyue G."/>
            <person name="Yanhong M."/>
            <person name="Yuanyuan C."/>
            <person name="Jingyan G."/>
            <person name="Wenjun H."/>
        </authorList>
    </citation>
    <scope>NUCLEOTIDE SEQUENCE [LARGE SCALE GENOMIC DNA]</scope>
    <source>
        <strain evidence="2 3">NBRC:100898</strain>
    </source>
</reference>
<dbReference type="EMBL" id="CP076132">
    <property type="protein sequence ID" value="QWG01203.1"/>
    <property type="molecule type" value="Genomic_DNA"/>
</dbReference>
<keyword evidence="1" id="KW-1133">Transmembrane helix</keyword>
<gene>
    <name evidence="2" type="ORF">KMW28_16275</name>
</gene>
<keyword evidence="3" id="KW-1185">Reference proteome</keyword>
<keyword evidence="1" id="KW-0812">Transmembrane</keyword>
<accession>A0AAX1N5R3</accession>
<dbReference type="AlphaFoldDB" id="A0AAX1N5R3"/>
<protein>
    <submittedName>
        <fullName evidence="2">Uncharacterized protein</fullName>
    </submittedName>
</protein>
<organism evidence="2 3">
    <name type="scientific">Flammeovirga yaeyamensis</name>
    <dbReference type="NCBI Taxonomy" id="367791"/>
    <lineage>
        <taxon>Bacteria</taxon>
        <taxon>Pseudomonadati</taxon>
        <taxon>Bacteroidota</taxon>
        <taxon>Cytophagia</taxon>
        <taxon>Cytophagales</taxon>
        <taxon>Flammeovirgaceae</taxon>
        <taxon>Flammeovirga</taxon>
    </lineage>
</organism>
<dbReference type="KEGG" id="fya:KMW28_16275"/>
<evidence type="ECO:0000313" key="2">
    <source>
        <dbReference type="EMBL" id="QWG01203.1"/>
    </source>
</evidence>
<feature type="transmembrane region" description="Helical" evidence="1">
    <location>
        <begin position="12"/>
        <end position="28"/>
    </location>
</feature>
<dbReference type="RefSeq" id="WP_169662735.1">
    <property type="nucleotide sequence ID" value="NZ_CP076132.1"/>
</dbReference>
<evidence type="ECO:0000313" key="3">
    <source>
        <dbReference type="Proteomes" id="UP000678679"/>
    </source>
</evidence>
<name>A0AAX1N5R3_9BACT</name>
<dbReference type="Proteomes" id="UP000678679">
    <property type="component" value="Chromosome 1"/>
</dbReference>
<evidence type="ECO:0000256" key="1">
    <source>
        <dbReference type="SAM" id="Phobius"/>
    </source>
</evidence>
<keyword evidence="1" id="KW-0472">Membrane</keyword>
<proteinExistence type="predicted"/>